<keyword evidence="8" id="KW-1185">Reference proteome</keyword>
<dbReference type="GO" id="GO:0016814">
    <property type="term" value="F:hydrolase activity, acting on carbon-nitrogen (but not peptide) bonds, in cyclic amidines"/>
    <property type="evidence" value="ECO:0007669"/>
    <property type="project" value="UniProtKB-ARBA"/>
</dbReference>
<dbReference type="InterPro" id="IPR006330">
    <property type="entry name" value="Ado/ade_deaminase"/>
</dbReference>
<dbReference type="Proteomes" id="UP000186997">
    <property type="component" value="Unassembled WGS sequence"/>
</dbReference>
<dbReference type="STRING" id="287098.SAMN05421665_0117"/>
<proteinExistence type="inferred from homology"/>
<evidence type="ECO:0000256" key="2">
    <source>
        <dbReference type="ARBA" id="ARBA00006676"/>
    </source>
</evidence>
<dbReference type="EMBL" id="FTPR01000001">
    <property type="protein sequence ID" value="SIT74860.1"/>
    <property type="molecule type" value="Genomic_DNA"/>
</dbReference>
<dbReference type="PANTHER" id="PTHR43114">
    <property type="entry name" value="ADENINE DEAMINASE"/>
    <property type="match status" value="1"/>
</dbReference>
<dbReference type="SUPFAM" id="SSF51556">
    <property type="entry name" value="Metallo-dependent hydrolases"/>
    <property type="match status" value="1"/>
</dbReference>
<comment type="similarity">
    <text evidence="2">Belongs to the metallo-dependent hydrolases superfamily. Adenosine and AMP deaminases family.</text>
</comment>
<dbReference type="NCBIfam" id="TIGR01430">
    <property type="entry name" value="aden_deam"/>
    <property type="match status" value="1"/>
</dbReference>
<dbReference type="GO" id="GO:0019239">
    <property type="term" value="F:deaminase activity"/>
    <property type="evidence" value="ECO:0007669"/>
    <property type="project" value="InterPro"/>
</dbReference>
<dbReference type="InterPro" id="IPR032466">
    <property type="entry name" value="Metal_Hydrolase"/>
</dbReference>
<evidence type="ECO:0000256" key="4">
    <source>
        <dbReference type="ARBA" id="ARBA00022801"/>
    </source>
</evidence>
<evidence type="ECO:0000256" key="3">
    <source>
        <dbReference type="ARBA" id="ARBA00022723"/>
    </source>
</evidence>
<evidence type="ECO:0000259" key="6">
    <source>
        <dbReference type="Pfam" id="PF00962"/>
    </source>
</evidence>
<feature type="domain" description="Adenosine deaminase" evidence="6">
    <location>
        <begin position="7"/>
        <end position="325"/>
    </location>
</feature>
<dbReference type="OrthoDB" id="105475at2"/>
<dbReference type="CDD" id="cd01320">
    <property type="entry name" value="ADA"/>
    <property type="match status" value="1"/>
</dbReference>
<name>A0A1R3WAS8_9RHOB</name>
<dbReference type="Pfam" id="PF00962">
    <property type="entry name" value="A_deaminase"/>
    <property type="match status" value="1"/>
</dbReference>
<evidence type="ECO:0000313" key="7">
    <source>
        <dbReference type="EMBL" id="SIT74860.1"/>
    </source>
</evidence>
<dbReference type="Gene3D" id="3.20.20.140">
    <property type="entry name" value="Metal-dependent hydrolases"/>
    <property type="match status" value="1"/>
</dbReference>
<dbReference type="RefSeq" id="WP_076657920.1">
    <property type="nucleotide sequence ID" value="NZ_FTPR01000001.1"/>
</dbReference>
<keyword evidence="5" id="KW-0862">Zinc</keyword>
<dbReference type="AlphaFoldDB" id="A0A1R3WAS8"/>
<comment type="cofactor">
    <cofactor evidence="1">
        <name>Zn(2+)</name>
        <dbReference type="ChEBI" id="CHEBI:29105"/>
    </cofactor>
</comment>
<accession>A0A1R3WAS8</accession>
<organism evidence="7 8">
    <name type="scientific">Yoonia rosea</name>
    <dbReference type="NCBI Taxonomy" id="287098"/>
    <lineage>
        <taxon>Bacteria</taxon>
        <taxon>Pseudomonadati</taxon>
        <taxon>Pseudomonadota</taxon>
        <taxon>Alphaproteobacteria</taxon>
        <taxon>Rhodobacterales</taxon>
        <taxon>Paracoccaceae</taxon>
        <taxon>Yoonia</taxon>
    </lineage>
</organism>
<gene>
    <name evidence="7" type="ORF">SAMN05421665_0117</name>
</gene>
<dbReference type="GO" id="GO:0046872">
    <property type="term" value="F:metal ion binding"/>
    <property type="evidence" value="ECO:0007669"/>
    <property type="project" value="UniProtKB-KW"/>
</dbReference>
<sequence>MSFRTLPKVELHTHLEGCAPPDFIKGLAAEKKIDISKIFTADGGYAFRDFDHFLKVYEAACTTLQTPEDFRRLTMAVLEETAFHGVVYMETFVSPDFCGGGDLAAWRDYLAAMEDAAAEAEETLGITLKGIVTGIRHFGPEACKPAARCAAETYGDFIVGYGMAGGEMVGRPGDYSYSFDMAREAGMPLTCHAGEWGGAAMVAETLRDLKVARIGHGIGAISDPALIEEIAEKDIVLEVCPGSNVVLKAVKDWDSHPIAKLRDAGVKVTVSTDDPPFFHTTMTDEYEMLHRTFGWDEDDFKALNETAIAAAFCDDDTKARIAKRLEPTP</sequence>
<keyword evidence="3" id="KW-0479">Metal-binding</keyword>
<protein>
    <submittedName>
        <fullName evidence="7">Adenosine deaminase</fullName>
    </submittedName>
</protein>
<dbReference type="InterPro" id="IPR001365">
    <property type="entry name" value="A_deaminase_dom"/>
</dbReference>
<keyword evidence="4" id="KW-0378">Hydrolase</keyword>
<evidence type="ECO:0000256" key="5">
    <source>
        <dbReference type="ARBA" id="ARBA00022833"/>
    </source>
</evidence>
<reference evidence="8" key="1">
    <citation type="submission" date="2017-01" db="EMBL/GenBank/DDBJ databases">
        <authorList>
            <person name="Varghese N."/>
            <person name="Submissions S."/>
        </authorList>
    </citation>
    <scope>NUCLEOTIDE SEQUENCE [LARGE SCALE GENOMIC DNA]</scope>
    <source>
        <strain evidence="8">DSM 29591</strain>
    </source>
</reference>
<evidence type="ECO:0000313" key="8">
    <source>
        <dbReference type="Proteomes" id="UP000186997"/>
    </source>
</evidence>
<dbReference type="PANTHER" id="PTHR43114:SF6">
    <property type="entry name" value="ADENINE DEAMINASE"/>
    <property type="match status" value="1"/>
</dbReference>
<dbReference type="NCBIfam" id="NF006848">
    <property type="entry name" value="PRK09358.1-3"/>
    <property type="match status" value="1"/>
</dbReference>
<evidence type="ECO:0000256" key="1">
    <source>
        <dbReference type="ARBA" id="ARBA00001947"/>
    </source>
</evidence>